<feature type="transmembrane region" description="Helical" evidence="1">
    <location>
        <begin position="248"/>
        <end position="267"/>
    </location>
</feature>
<dbReference type="RefSeq" id="WP_068623302.1">
    <property type="nucleotide sequence ID" value="NZ_FJNB01000014.1"/>
</dbReference>
<feature type="transmembrane region" description="Helical" evidence="1">
    <location>
        <begin position="75"/>
        <end position="97"/>
    </location>
</feature>
<dbReference type="EMBL" id="FNYT01000021">
    <property type="protein sequence ID" value="SEJ66538.1"/>
    <property type="molecule type" value="Genomic_DNA"/>
</dbReference>
<evidence type="ECO:0000313" key="4">
    <source>
        <dbReference type="Proteomes" id="UP000076878"/>
    </source>
</evidence>
<dbReference type="Proteomes" id="UP000076878">
    <property type="component" value="Unassembled WGS sequence"/>
</dbReference>
<feature type="transmembrane region" description="Helical" evidence="1">
    <location>
        <begin position="172"/>
        <end position="191"/>
    </location>
</feature>
<gene>
    <name evidence="3" type="ORF">SAMN05216375_12123</name>
    <name evidence="2" type="ORF">TR210_1922</name>
</gene>
<dbReference type="AlphaFoldDB" id="A0A143YZI8"/>
<dbReference type="OrthoDB" id="116789at2"/>
<reference evidence="3 5" key="2">
    <citation type="submission" date="2016-10" db="EMBL/GenBank/DDBJ databases">
        <authorList>
            <person name="Varghese N."/>
            <person name="Submissions S."/>
        </authorList>
    </citation>
    <scope>NUCLEOTIDE SEQUENCE [LARGE SCALE GENOMIC DNA]</scope>
    <source>
        <strain evidence="3 5">DSM 22150</strain>
    </source>
</reference>
<evidence type="ECO:0000313" key="3">
    <source>
        <dbReference type="EMBL" id="SEJ66538.1"/>
    </source>
</evidence>
<accession>A0A143YZI8</accession>
<sequence>MELQERYIAAGLKHIPPGEKTEVEKAMRRIIAERLEGRGDVSEETEREVLRGLGNPRLLAERQLKEAPHLIGPELYGTYFMIVKIVMTVAVIGTLIGNTVDFIVNGGGLLGYLAQSFATALSAAIGAFGWVTLVFAIMEKTAKQKILTEIQEDWSLADLPEKEVPQKPFSRVGVIIGIIFTMLFLVLVNQYSHLLGFYYTLDGSIQEMIPMLDQEVFRNYLPYINGMLVLQLLFSASKLVFRKWTYPVATANLILNVLSFLLLWFILQDDSILNPELVRKIAEATDGNRVLHTAFNSIKAVFLFIFLLDSFEGFHDAYNNSKKPA</sequence>
<feature type="transmembrane region" description="Helical" evidence="1">
    <location>
        <begin position="117"/>
        <end position="138"/>
    </location>
</feature>
<keyword evidence="1" id="KW-0812">Transmembrane</keyword>
<keyword evidence="1" id="KW-1133">Transmembrane helix</keyword>
<reference evidence="2 4" key="1">
    <citation type="submission" date="2016-02" db="EMBL/GenBank/DDBJ databases">
        <authorList>
            <person name="Wen L."/>
            <person name="He K."/>
            <person name="Yang H."/>
        </authorList>
    </citation>
    <scope>NUCLEOTIDE SEQUENCE [LARGE SCALE GENOMIC DNA]</scope>
    <source>
        <strain evidence="2">Trichococcus_R210</strain>
    </source>
</reference>
<dbReference type="Proteomes" id="UP000199280">
    <property type="component" value="Unassembled WGS sequence"/>
</dbReference>
<organism evidence="2 4">
    <name type="scientific">Trichococcus ilyis</name>
    <dbReference type="NCBI Taxonomy" id="640938"/>
    <lineage>
        <taxon>Bacteria</taxon>
        <taxon>Bacillati</taxon>
        <taxon>Bacillota</taxon>
        <taxon>Bacilli</taxon>
        <taxon>Lactobacillales</taxon>
        <taxon>Carnobacteriaceae</taxon>
        <taxon>Trichococcus</taxon>
    </lineage>
</organism>
<evidence type="ECO:0000256" key="1">
    <source>
        <dbReference type="SAM" id="Phobius"/>
    </source>
</evidence>
<keyword evidence="1" id="KW-0472">Membrane</keyword>
<feature type="transmembrane region" description="Helical" evidence="1">
    <location>
        <begin position="220"/>
        <end position="241"/>
    </location>
</feature>
<evidence type="ECO:0000313" key="2">
    <source>
        <dbReference type="EMBL" id="CZR02653.1"/>
    </source>
</evidence>
<protein>
    <submittedName>
        <fullName evidence="2">Uncharacterized protein</fullName>
    </submittedName>
</protein>
<name>A0A143YZI8_9LACT</name>
<dbReference type="EMBL" id="FJNB01000014">
    <property type="protein sequence ID" value="CZR02653.1"/>
    <property type="molecule type" value="Genomic_DNA"/>
</dbReference>
<evidence type="ECO:0000313" key="5">
    <source>
        <dbReference type="Proteomes" id="UP000199280"/>
    </source>
</evidence>
<proteinExistence type="predicted"/>
<keyword evidence="5" id="KW-1185">Reference proteome</keyword>
<dbReference type="STRING" id="640938.TR210_1922"/>